<dbReference type="InterPro" id="IPR012349">
    <property type="entry name" value="Split_barrel_FMN-bd"/>
</dbReference>
<dbReference type="Proteomes" id="UP000550714">
    <property type="component" value="Unassembled WGS sequence"/>
</dbReference>
<feature type="domain" description="Flavin reductase like" evidence="2">
    <location>
        <begin position="10"/>
        <end position="149"/>
    </location>
</feature>
<keyword evidence="1" id="KW-0560">Oxidoreductase</keyword>
<dbReference type="InterPro" id="IPR050268">
    <property type="entry name" value="NADH-dep_flavin_reductase"/>
</dbReference>
<dbReference type="AlphaFoldDB" id="A0A839S1L8"/>
<dbReference type="SUPFAM" id="SSF50475">
    <property type="entry name" value="FMN-binding split barrel"/>
    <property type="match status" value="1"/>
</dbReference>
<reference evidence="3 4" key="1">
    <citation type="submission" date="2020-08" db="EMBL/GenBank/DDBJ databases">
        <title>Genomic Encyclopedia of Type Strains, Phase III (KMG-III): the genomes of soil and plant-associated and newly described type strains.</title>
        <authorList>
            <person name="Whitman W."/>
        </authorList>
    </citation>
    <scope>NUCLEOTIDE SEQUENCE [LARGE SCALE GENOMIC DNA]</scope>
    <source>
        <strain evidence="3 4">CECT 8577</strain>
    </source>
</reference>
<dbReference type="GO" id="GO:0010181">
    <property type="term" value="F:FMN binding"/>
    <property type="evidence" value="ECO:0007669"/>
    <property type="project" value="InterPro"/>
</dbReference>
<dbReference type="EMBL" id="JACHWU010000003">
    <property type="protein sequence ID" value="MBB3051646.1"/>
    <property type="molecule type" value="Genomic_DNA"/>
</dbReference>
<accession>A0A839S1L8</accession>
<dbReference type="GO" id="GO:0042602">
    <property type="term" value="F:riboflavin reductase (NADPH) activity"/>
    <property type="evidence" value="ECO:0007669"/>
    <property type="project" value="TreeGrafter"/>
</dbReference>
<organism evidence="3 4">
    <name type="scientific">Prauserella isguenensis</name>
    <dbReference type="NCBI Taxonomy" id="1470180"/>
    <lineage>
        <taxon>Bacteria</taxon>
        <taxon>Bacillati</taxon>
        <taxon>Actinomycetota</taxon>
        <taxon>Actinomycetes</taxon>
        <taxon>Pseudonocardiales</taxon>
        <taxon>Pseudonocardiaceae</taxon>
        <taxon>Prauserella</taxon>
    </lineage>
</organism>
<evidence type="ECO:0000256" key="1">
    <source>
        <dbReference type="ARBA" id="ARBA00023002"/>
    </source>
</evidence>
<dbReference type="Gene3D" id="2.30.110.10">
    <property type="entry name" value="Electron Transport, Fmn-binding Protein, Chain A"/>
    <property type="match status" value="1"/>
</dbReference>
<proteinExistence type="predicted"/>
<dbReference type="InterPro" id="IPR002563">
    <property type="entry name" value="Flavin_Rdtase-like_dom"/>
</dbReference>
<evidence type="ECO:0000259" key="2">
    <source>
        <dbReference type="SMART" id="SM00903"/>
    </source>
</evidence>
<dbReference type="PANTHER" id="PTHR30466:SF1">
    <property type="entry name" value="FMN REDUCTASE (NADH) RUTF"/>
    <property type="match status" value="1"/>
</dbReference>
<dbReference type="Pfam" id="PF01613">
    <property type="entry name" value="Flavin_Reduct"/>
    <property type="match status" value="1"/>
</dbReference>
<comment type="caution">
    <text evidence="3">The sequence shown here is derived from an EMBL/GenBank/DDBJ whole genome shotgun (WGS) entry which is preliminary data.</text>
</comment>
<dbReference type="PANTHER" id="PTHR30466">
    <property type="entry name" value="FLAVIN REDUCTASE"/>
    <property type="match status" value="1"/>
</dbReference>
<sequence>MDPKTLRTTFGRFATGVTVITCRSSDGEPHGATVTAFMPVSLDPPLITVALTRTSRACTYLDDAPFAVNVLAADQIDVAMNFAGRPSTAPIRWAPGPTAPILAGTAATLSCRPYRTDDGGDHLLFLGEVVSAETTAHPPLLFADSTFVEVGRPAAEAVWAGSFDDPHSGWFDAACDFTPISARPAPHVAGVGPADVRP</sequence>
<evidence type="ECO:0000313" key="4">
    <source>
        <dbReference type="Proteomes" id="UP000550714"/>
    </source>
</evidence>
<dbReference type="RefSeq" id="WP_183654187.1">
    <property type="nucleotide sequence ID" value="NZ_JACHWU010000003.1"/>
</dbReference>
<name>A0A839S1L8_9PSEU</name>
<dbReference type="SMART" id="SM00903">
    <property type="entry name" value="Flavin_Reduct"/>
    <property type="match status" value="1"/>
</dbReference>
<keyword evidence="4" id="KW-1185">Reference proteome</keyword>
<gene>
    <name evidence="3" type="ORF">FHS23_002675</name>
</gene>
<protein>
    <submittedName>
        <fullName evidence="3">Flavin reductase (DIM6/NTAB) family NADH-FMN oxidoreductase RutF</fullName>
    </submittedName>
</protein>
<evidence type="ECO:0000313" key="3">
    <source>
        <dbReference type="EMBL" id="MBB3051646.1"/>
    </source>
</evidence>